<proteinExistence type="inferred from homology"/>
<dbReference type="InterPro" id="IPR029058">
    <property type="entry name" value="AB_hydrolase_fold"/>
</dbReference>
<keyword evidence="5" id="KW-0378">Hydrolase</keyword>
<dbReference type="PANTHER" id="PTHR11802">
    <property type="entry name" value="SERINE PROTEASE FAMILY S10 SERINE CARBOXYPEPTIDASE"/>
    <property type="match status" value="1"/>
</dbReference>
<gene>
    <name evidence="7" type="ORF">AAF712_002640</name>
</gene>
<keyword evidence="4" id="KW-0645">Protease</keyword>
<comment type="caution">
    <text evidence="7">The sequence shown here is derived from an EMBL/GenBank/DDBJ whole genome shotgun (WGS) entry which is preliminary data.</text>
</comment>
<evidence type="ECO:0000313" key="7">
    <source>
        <dbReference type="EMBL" id="KAL0070150.1"/>
    </source>
</evidence>
<evidence type="ECO:0000256" key="5">
    <source>
        <dbReference type="ARBA" id="ARBA00022801"/>
    </source>
</evidence>
<dbReference type="PRINTS" id="PR00724">
    <property type="entry name" value="CRBOXYPTASEC"/>
</dbReference>
<dbReference type="Pfam" id="PF00450">
    <property type="entry name" value="Peptidase_S10"/>
    <property type="match status" value="1"/>
</dbReference>
<dbReference type="EC" id="3.4.16.5" evidence="2"/>
<dbReference type="SUPFAM" id="SSF53474">
    <property type="entry name" value="alpha/beta-Hydrolases"/>
    <property type="match status" value="1"/>
</dbReference>
<keyword evidence="8" id="KW-1185">Reference proteome</keyword>
<evidence type="ECO:0000256" key="3">
    <source>
        <dbReference type="ARBA" id="ARBA00022645"/>
    </source>
</evidence>
<reference evidence="7 8" key="1">
    <citation type="submission" date="2024-05" db="EMBL/GenBank/DDBJ databases">
        <title>A draft genome resource for the thread blight pathogen Marasmius tenuissimus strain MS-2.</title>
        <authorList>
            <person name="Yulfo-Soto G.E."/>
            <person name="Baruah I.K."/>
            <person name="Amoako-Attah I."/>
            <person name="Bukari Y."/>
            <person name="Meinhardt L.W."/>
            <person name="Bailey B.A."/>
            <person name="Cohen S.P."/>
        </authorList>
    </citation>
    <scope>NUCLEOTIDE SEQUENCE [LARGE SCALE GENOMIC DNA]</scope>
    <source>
        <strain evidence="7 8">MS-2</strain>
    </source>
</reference>
<dbReference type="Proteomes" id="UP001437256">
    <property type="component" value="Unassembled WGS sequence"/>
</dbReference>
<evidence type="ECO:0000313" key="8">
    <source>
        <dbReference type="Proteomes" id="UP001437256"/>
    </source>
</evidence>
<keyword evidence="6" id="KW-0325">Glycoprotein</keyword>
<dbReference type="Gene3D" id="1.10.287.410">
    <property type="match status" value="1"/>
</dbReference>
<evidence type="ECO:0000256" key="6">
    <source>
        <dbReference type="ARBA" id="ARBA00023180"/>
    </source>
</evidence>
<accession>A0ABR3A9F9</accession>
<keyword evidence="3" id="KW-0121">Carboxypeptidase</keyword>
<organism evidence="7 8">
    <name type="scientific">Marasmius tenuissimus</name>
    <dbReference type="NCBI Taxonomy" id="585030"/>
    <lineage>
        <taxon>Eukaryota</taxon>
        <taxon>Fungi</taxon>
        <taxon>Dikarya</taxon>
        <taxon>Basidiomycota</taxon>
        <taxon>Agaricomycotina</taxon>
        <taxon>Agaricomycetes</taxon>
        <taxon>Agaricomycetidae</taxon>
        <taxon>Agaricales</taxon>
        <taxon>Marasmiineae</taxon>
        <taxon>Marasmiaceae</taxon>
        <taxon>Marasmius</taxon>
    </lineage>
</organism>
<dbReference type="EMBL" id="JBBXMP010000008">
    <property type="protein sequence ID" value="KAL0070150.1"/>
    <property type="molecule type" value="Genomic_DNA"/>
</dbReference>
<dbReference type="Gene3D" id="3.40.50.1820">
    <property type="entry name" value="alpha/beta hydrolase"/>
    <property type="match status" value="1"/>
</dbReference>
<name>A0ABR3A9F9_9AGAR</name>
<dbReference type="InterPro" id="IPR001563">
    <property type="entry name" value="Peptidase_S10"/>
</dbReference>
<comment type="similarity">
    <text evidence="1">Belongs to the peptidase S10 family.</text>
</comment>
<evidence type="ECO:0000256" key="1">
    <source>
        <dbReference type="ARBA" id="ARBA00009431"/>
    </source>
</evidence>
<dbReference type="PANTHER" id="PTHR11802:SF113">
    <property type="entry name" value="SERINE CARBOXYPEPTIDASE CTSA-4.1"/>
    <property type="match status" value="1"/>
</dbReference>
<evidence type="ECO:0000256" key="2">
    <source>
        <dbReference type="ARBA" id="ARBA00012446"/>
    </source>
</evidence>
<protein>
    <recommendedName>
        <fullName evidence="2">carboxypeptidase C</fullName>
        <ecNumber evidence="2">3.4.16.5</ecNumber>
    </recommendedName>
</protein>
<evidence type="ECO:0000256" key="4">
    <source>
        <dbReference type="ARBA" id="ARBA00022670"/>
    </source>
</evidence>
<sequence length="429" mass="47628">MPPGCCLGLHGLDRILFLRAGPGGSAGFGLFMELGPRRILDSHGPKFHPESWNSKANIFFVDQPVGVGFSYADYGESVSTTEEAAQDIAAFIAIFFENFNQFKGRPFHMAGESYGVSQHMLSANFDFAAEDRQGYYIPQFASAVYDQNAALVRAGLTPVNLSSTMIGKLVVPLKRQCNPTTDPYTMLWSYYDFACTRATLPPVLSIGTCVRMKQTVERCKKWTKAACLDQYDAIDCGAAFSWCQEQIAGPFLATGLNPYYYSDHCNGTLEQDLCSPEMKHVNTFLSNPKVRKQLGVDSHPALPANFSLIGWNVTTAFSSTQDALHPSTPYVAALLERGIRTLIYVGTYDWICNWVGNEKWMLDLEWSGAEVFRNDESREWIVDGKVAGKARGSGLLTFATVDAAGHMVPYYKPRESLEMVIRWMHGKGL</sequence>